<gene>
    <name evidence="2" type="ORF">P186_0694</name>
</gene>
<organism evidence="2 3">
    <name type="scientific">Pyrobaculum ferrireducens</name>
    <dbReference type="NCBI Taxonomy" id="1104324"/>
    <lineage>
        <taxon>Archaea</taxon>
        <taxon>Thermoproteota</taxon>
        <taxon>Thermoprotei</taxon>
        <taxon>Thermoproteales</taxon>
        <taxon>Thermoproteaceae</taxon>
        <taxon>Pyrobaculum</taxon>
    </lineage>
</organism>
<dbReference type="BioCyc" id="PSP1104324:GJSN-682-MONOMER"/>
<accession>G7VI52</accession>
<keyword evidence="1" id="KW-0812">Transmembrane</keyword>
<protein>
    <submittedName>
        <fullName evidence="2">Uncharacterized protein</fullName>
    </submittedName>
</protein>
<dbReference type="KEGG" id="pyr:P186_0694"/>
<sequence length="40" mass="4286">MEASFKLWAATGAPCLYMGIGTILCLMIWAVAYDGFSLAV</sequence>
<reference evidence="2 3" key="1">
    <citation type="journal article" date="2012" name="J. Bacteriol.">
        <title>Complete genome sequence of strain 1860, a crenarchaeon of the genus pyrobaculum able to grow with various electron acceptors.</title>
        <authorList>
            <person name="Mardanov A.V."/>
            <person name="Gumerov V.M."/>
            <person name="Slobodkina G.B."/>
            <person name="Beletsky A.V."/>
            <person name="Bonch-Osmolovskaya E.A."/>
            <person name="Ravin N.V."/>
            <person name="Skryabin K.G."/>
        </authorList>
    </citation>
    <scope>NUCLEOTIDE SEQUENCE [LARGE SCALE GENOMIC DNA]</scope>
    <source>
        <strain evidence="2 3">1860</strain>
    </source>
</reference>
<dbReference type="STRING" id="1104324.P186_0694"/>
<keyword evidence="3" id="KW-1185">Reference proteome</keyword>
<keyword evidence="1" id="KW-1133">Transmembrane helix</keyword>
<dbReference type="EMBL" id="CP003098">
    <property type="protein sequence ID" value="AET32144.1"/>
    <property type="molecule type" value="Genomic_DNA"/>
</dbReference>
<dbReference type="Proteomes" id="UP000005867">
    <property type="component" value="Chromosome"/>
</dbReference>
<dbReference type="AlphaFoldDB" id="G7VI52"/>
<feature type="transmembrane region" description="Helical" evidence="1">
    <location>
        <begin position="7"/>
        <end position="32"/>
    </location>
</feature>
<evidence type="ECO:0000313" key="2">
    <source>
        <dbReference type="EMBL" id="AET32144.1"/>
    </source>
</evidence>
<name>G7VI52_9CREN</name>
<dbReference type="HOGENOM" id="CLU_3283006_0_0_2"/>
<keyword evidence="1" id="KW-0472">Membrane</keyword>
<evidence type="ECO:0000256" key="1">
    <source>
        <dbReference type="SAM" id="Phobius"/>
    </source>
</evidence>
<evidence type="ECO:0000313" key="3">
    <source>
        <dbReference type="Proteomes" id="UP000005867"/>
    </source>
</evidence>
<proteinExistence type="predicted"/>